<dbReference type="AlphaFoldDB" id="A0A2W1BT00"/>
<gene>
    <name evidence="2" type="primary">HaOG205342</name>
    <name evidence="2" type="ORF">B5X24_HaOG205342</name>
</gene>
<feature type="compositionally biased region" description="Polar residues" evidence="1">
    <location>
        <begin position="1"/>
        <end position="13"/>
    </location>
</feature>
<feature type="compositionally biased region" description="Basic and acidic residues" evidence="1">
    <location>
        <begin position="19"/>
        <end position="37"/>
    </location>
</feature>
<proteinExistence type="predicted"/>
<sequence length="145" mass="16262">MSTEMDTSAGTSSLKRKRNDIIVDPDTRQEVQDPKRPRMTLDGDKKVKCLTALYKAYLKIIDALANIMFGSLANSDKAAYAMRKEELKGVSTNMQAKVGSTDYNIHFMGNDYSIKRSDIDAIWIIVTKAQGLEYKNFLFGHVCGI</sequence>
<keyword evidence="3" id="KW-1185">Reference proteome</keyword>
<accession>A0A2W1BT00</accession>
<evidence type="ECO:0000313" key="2">
    <source>
        <dbReference type="EMBL" id="PZC75890.1"/>
    </source>
</evidence>
<protein>
    <submittedName>
        <fullName evidence="2">Uncharacterized protein</fullName>
    </submittedName>
</protein>
<dbReference type="Proteomes" id="UP000249218">
    <property type="component" value="Unassembled WGS sequence"/>
</dbReference>
<feature type="region of interest" description="Disordered" evidence="1">
    <location>
        <begin position="1"/>
        <end position="37"/>
    </location>
</feature>
<evidence type="ECO:0000313" key="3">
    <source>
        <dbReference type="Proteomes" id="UP000249218"/>
    </source>
</evidence>
<name>A0A2W1BT00_HELAM</name>
<reference evidence="2 3" key="1">
    <citation type="journal article" date="2017" name="BMC Biol.">
        <title>Genomic innovations, transcriptional plasticity and gene loss underlying the evolution and divergence of two highly polyphagous and invasive Helicoverpa pest species.</title>
        <authorList>
            <person name="Pearce S.L."/>
            <person name="Clarke D.F."/>
            <person name="East P.D."/>
            <person name="Elfekih S."/>
            <person name="Gordon K.H."/>
            <person name="Jermiin L.S."/>
            <person name="McGaughran A."/>
            <person name="Oakeshott J.G."/>
            <person name="Papanikolaou A."/>
            <person name="Perera O.P."/>
            <person name="Rane R.V."/>
            <person name="Richards S."/>
            <person name="Tay W.T."/>
            <person name="Walsh T.K."/>
            <person name="Anderson A."/>
            <person name="Anderson C.J."/>
            <person name="Asgari S."/>
            <person name="Board P.G."/>
            <person name="Bretschneider A."/>
            <person name="Campbell P.M."/>
            <person name="Chertemps T."/>
            <person name="Christeller J.T."/>
            <person name="Coppin C.W."/>
            <person name="Downes S.J."/>
            <person name="Duan G."/>
            <person name="Farnsworth C.A."/>
            <person name="Good R.T."/>
            <person name="Han L.B."/>
            <person name="Han Y.C."/>
            <person name="Hatje K."/>
            <person name="Horne I."/>
            <person name="Huang Y.P."/>
            <person name="Hughes D.S."/>
            <person name="Jacquin-Joly E."/>
            <person name="James W."/>
            <person name="Jhangiani S."/>
            <person name="Kollmar M."/>
            <person name="Kuwar S.S."/>
            <person name="Li S."/>
            <person name="Liu N.Y."/>
            <person name="Maibeche M.T."/>
            <person name="Miller J.R."/>
            <person name="Montagne N."/>
            <person name="Perry T."/>
            <person name="Qu J."/>
            <person name="Song S.V."/>
            <person name="Sutton G.G."/>
            <person name="Vogel H."/>
            <person name="Walenz B.P."/>
            <person name="Xu W."/>
            <person name="Zhang H.J."/>
            <person name="Zou Z."/>
            <person name="Batterham P."/>
            <person name="Edwards O.R."/>
            <person name="Feyereisen R."/>
            <person name="Gibbs R.A."/>
            <person name="Heckel D.G."/>
            <person name="McGrath A."/>
            <person name="Robin C."/>
            <person name="Scherer S.E."/>
            <person name="Worley K.C."/>
            <person name="Wu Y.D."/>
        </authorList>
    </citation>
    <scope>NUCLEOTIDE SEQUENCE [LARGE SCALE GENOMIC DNA]</scope>
    <source>
        <strain evidence="2">Harm_GR_Male_#8</strain>
        <tissue evidence="2">Whole organism</tissue>
    </source>
</reference>
<organism evidence="2 3">
    <name type="scientific">Helicoverpa armigera</name>
    <name type="common">Cotton bollworm</name>
    <name type="synonym">Heliothis armigera</name>
    <dbReference type="NCBI Taxonomy" id="29058"/>
    <lineage>
        <taxon>Eukaryota</taxon>
        <taxon>Metazoa</taxon>
        <taxon>Ecdysozoa</taxon>
        <taxon>Arthropoda</taxon>
        <taxon>Hexapoda</taxon>
        <taxon>Insecta</taxon>
        <taxon>Pterygota</taxon>
        <taxon>Neoptera</taxon>
        <taxon>Endopterygota</taxon>
        <taxon>Lepidoptera</taxon>
        <taxon>Glossata</taxon>
        <taxon>Ditrysia</taxon>
        <taxon>Noctuoidea</taxon>
        <taxon>Noctuidae</taxon>
        <taxon>Heliothinae</taxon>
        <taxon>Helicoverpa</taxon>
    </lineage>
</organism>
<evidence type="ECO:0000256" key="1">
    <source>
        <dbReference type="SAM" id="MobiDB-lite"/>
    </source>
</evidence>
<dbReference type="EMBL" id="KZ149977">
    <property type="protein sequence ID" value="PZC75890.1"/>
    <property type="molecule type" value="Genomic_DNA"/>
</dbReference>